<protein>
    <submittedName>
        <fullName evidence="8">Membrane progestin receptor alpha-like</fullName>
    </submittedName>
</protein>
<keyword evidence="3 7" id="KW-0812">Transmembrane</keyword>
<gene>
    <name evidence="8" type="primary">LOC100181460</name>
</gene>
<dbReference type="Proteomes" id="UP000008144">
    <property type="component" value="Chromosome 1"/>
</dbReference>
<evidence type="ECO:0000313" key="8">
    <source>
        <dbReference type="Ensembl" id="ENSCINP00000033876.1"/>
    </source>
</evidence>
<dbReference type="KEGG" id="cin:100181460"/>
<feature type="binding site" evidence="6">
    <location>
        <position position="50"/>
    </location>
    <ligand>
        <name>Zn(2+)</name>
        <dbReference type="ChEBI" id="CHEBI:29105"/>
    </ligand>
</feature>
<keyword evidence="9" id="KW-1185">Reference proteome</keyword>
<keyword evidence="4 7" id="KW-1133">Transmembrane helix</keyword>
<dbReference type="Pfam" id="PF03006">
    <property type="entry name" value="HlyIII"/>
    <property type="match status" value="1"/>
</dbReference>
<dbReference type="InParanoid" id="H2XW42"/>
<dbReference type="PANTHER" id="PTHR20855">
    <property type="entry name" value="ADIPOR/PROGESTIN RECEPTOR-RELATED"/>
    <property type="match status" value="1"/>
</dbReference>
<organism evidence="8 9">
    <name type="scientific">Ciona intestinalis</name>
    <name type="common">Transparent sea squirt</name>
    <name type="synonym">Ascidia intestinalis</name>
    <dbReference type="NCBI Taxonomy" id="7719"/>
    <lineage>
        <taxon>Eukaryota</taxon>
        <taxon>Metazoa</taxon>
        <taxon>Chordata</taxon>
        <taxon>Tunicata</taxon>
        <taxon>Ascidiacea</taxon>
        <taxon>Phlebobranchia</taxon>
        <taxon>Cionidae</taxon>
        <taxon>Ciona</taxon>
    </lineage>
</organism>
<keyword evidence="5 7" id="KW-0472">Membrane</keyword>
<dbReference type="OrthoDB" id="529367at2759"/>
<feature type="transmembrane region" description="Helical" evidence="7">
    <location>
        <begin position="90"/>
        <end position="109"/>
    </location>
</feature>
<dbReference type="Ensembl" id="ENSCINT00000033538.1">
    <property type="protein sequence ID" value="ENSCINP00000033876.1"/>
    <property type="gene ID" value="ENSCING00000024716.1"/>
</dbReference>
<dbReference type="EMBL" id="EAAA01000006">
    <property type="status" value="NOT_ANNOTATED_CDS"/>
    <property type="molecule type" value="Genomic_DNA"/>
</dbReference>
<dbReference type="HOGENOM" id="CLU_1854489_0_0_1"/>
<evidence type="ECO:0000256" key="6">
    <source>
        <dbReference type="PIRSR" id="PIRSR604254-1"/>
    </source>
</evidence>
<evidence type="ECO:0000256" key="1">
    <source>
        <dbReference type="ARBA" id="ARBA00004141"/>
    </source>
</evidence>
<evidence type="ECO:0000313" key="9">
    <source>
        <dbReference type="Proteomes" id="UP000008144"/>
    </source>
</evidence>
<comment type="subcellular location">
    <subcellularLocation>
        <location evidence="1">Membrane</location>
        <topology evidence="1">Multi-pass membrane protein</topology>
    </subcellularLocation>
</comment>
<dbReference type="GeneID" id="100181460"/>
<evidence type="ECO:0000256" key="3">
    <source>
        <dbReference type="ARBA" id="ARBA00022692"/>
    </source>
</evidence>
<reference evidence="9" key="1">
    <citation type="journal article" date="2002" name="Science">
        <title>The draft genome of Ciona intestinalis: insights into chordate and vertebrate origins.</title>
        <authorList>
            <person name="Dehal P."/>
            <person name="Satou Y."/>
            <person name="Campbell R.K."/>
            <person name="Chapman J."/>
            <person name="Degnan B."/>
            <person name="De Tomaso A."/>
            <person name="Davidson B."/>
            <person name="Di Gregorio A."/>
            <person name="Gelpke M."/>
            <person name="Goodstein D.M."/>
            <person name="Harafuji N."/>
            <person name="Hastings K.E."/>
            <person name="Ho I."/>
            <person name="Hotta K."/>
            <person name="Huang W."/>
            <person name="Kawashima T."/>
            <person name="Lemaire P."/>
            <person name="Martinez D."/>
            <person name="Meinertzhagen I.A."/>
            <person name="Necula S."/>
            <person name="Nonaka M."/>
            <person name="Putnam N."/>
            <person name="Rash S."/>
            <person name="Saiga H."/>
            <person name="Satake M."/>
            <person name="Terry A."/>
            <person name="Yamada L."/>
            <person name="Wang H.G."/>
            <person name="Awazu S."/>
            <person name="Azumi K."/>
            <person name="Boore J."/>
            <person name="Branno M."/>
            <person name="Chin-Bow S."/>
            <person name="DeSantis R."/>
            <person name="Doyle S."/>
            <person name="Francino P."/>
            <person name="Keys D.N."/>
            <person name="Haga S."/>
            <person name="Hayashi H."/>
            <person name="Hino K."/>
            <person name="Imai K.S."/>
            <person name="Inaba K."/>
            <person name="Kano S."/>
            <person name="Kobayashi K."/>
            <person name="Kobayashi M."/>
            <person name="Lee B.I."/>
            <person name="Makabe K.W."/>
            <person name="Manohar C."/>
            <person name="Matassi G."/>
            <person name="Medina M."/>
            <person name="Mochizuki Y."/>
            <person name="Mount S."/>
            <person name="Morishita T."/>
            <person name="Miura S."/>
            <person name="Nakayama A."/>
            <person name="Nishizaka S."/>
            <person name="Nomoto H."/>
            <person name="Ohta F."/>
            <person name="Oishi K."/>
            <person name="Rigoutsos I."/>
            <person name="Sano M."/>
            <person name="Sasaki A."/>
            <person name="Sasakura Y."/>
            <person name="Shoguchi E."/>
            <person name="Shin-i T."/>
            <person name="Spagnuolo A."/>
            <person name="Stainier D."/>
            <person name="Suzuki M.M."/>
            <person name="Tassy O."/>
            <person name="Takatori N."/>
            <person name="Tokuoka M."/>
            <person name="Yagi K."/>
            <person name="Yoshizaki F."/>
            <person name="Wada S."/>
            <person name="Zhang C."/>
            <person name="Hyatt P.D."/>
            <person name="Larimer F."/>
            <person name="Detter C."/>
            <person name="Doggett N."/>
            <person name="Glavina T."/>
            <person name="Hawkins T."/>
            <person name="Richardson P."/>
            <person name="Lucas S."/>
            <person name="Kohara Y."/>
            <person name="Levine M."/>
            <person name="Satoh N."/>
            <person name="Rokhsar D.S."/>
        </authorList>
    </citation>
    <scope>NUCLEOTIDE SEQUENCE [LARGE SCALE GENOMIC DNA]</scope>
</reference>
<dbReference type="GO" id="GO:0046872">
    <property type="term" value="F:metal ion binding"/>
    <property type="evidence" value="ECO:0007669"/>
    <property type="project" value="UniProtKB-KW"/>
</dbReference>
<proteinExistence type="inferred from homology"/>
<reference evidence="8" key="4">
    <citation type="submission" date="2025-09" db="UniProtKB">
        <authorList>
            <consortium name="Ensembl"/>
        </authorList>
    </citation>
    <scope>IDENTIFICATION</scope>
</reference>
<accession>H2XW42</accession>
<evidence type="ECO:0000256" key="5">
    <source>
        <dbReference type="ARBA" id="ARBA00023136"/>
    </source>
</evidence>
<feature type="transmembrane region" description="Helical" evidence="7">
    <location>
        <begin position="12"/>
        <end position="31"/>
    </location>
</feature>
<reference evidence="8" key="2">
    <citation type="journal article" date="2008" name="Genome Biol.">
        <title>Improved genome assembly and evidence-based global gene model set for the chordate Ciona intestinalis: new insight into intron and operon populations.</title>
        <authorList>
            <person name="Satou Y."/>
            <person name="Mineta K."/>
            <person name="Ogasawara M."/>
            <person name="Sasakura Y."/>
            <person name="Shoguchi E."/>
            <person name="Ueno K."/>
            <person name="Yamada L."/>
            <person name="Matsumoto J."/>
            <person name="Wasserscheid J."/>
            <person name="Dewar K."/>
            <person name="Wiley G.B."/>
            <person name="Macmil S.L."/>
            <person name="Roe B.A."/>
            <person name="Zeller R.W."/>
            <person name="Hastings K.E."/>
            <person name="Lemaire P."/>
            <person name="Lindquist E."/>
            <person name="Endo T."/>
            <person name="Hotta K."/>
            <person name="Inaba K."/>
        </authorList>
    </citation>
    <scope>NUCLEOTIDE SEQUENCE [LARGE SCALE GENOMIC DNA]</scope>
    <source>
        <strain evidence="8">wild type</strain>
    </source>
</reference>
<sequence length="138" mass="15675">MHRLFTSGLDEAMVYHIISTVCLTIAVVVYLSDFPQRWFSGTFDIIGQSHQLFHVLSALCCYFDILAVEQDMRASDRHWSVLSVQPDTPSLLHVSTAAILLIIFSYKFASRCLQSHGQRIGICPCLCCKQTDPKMKYQ</sequence>
<dbReference type="InterPro" id="IPR004254">
    <property type="entry name" value="AdipoR/HlyIII-related"/>
</dbReference>
<reference evidence="8" key="3">
    <citation type="submission" date="2025-08" db="UniProtKB">
        <authorList>
            <consortium name="Ensembl"/>
        </authorList>
    </citation>
    <scope>IDENTIFICATION</scope>
</reference>
<keyword evidence="6" id="KW-0862">Zinc</keyword>
<feature type="binding site" evidence="6">
    <location>
        <position position="54"/>
    </location>
    <ligand>
        <name>Zn(2+)</name>
        <dbReference type="ChEBI" id="CHEBI:29105"/>
    </ligand>
</feature>
<dbReference type="PANTHER" id="PTHR20855:SF92">
    <property type="entry name" value="PROGESTIN AND ADIPOQ RECEPTOR FAMILY MEMBER 3-LIKE"/>
    <property type="match status" value="1"/>
</dbReference>
<comment type="similarity">
    <text evidence="2">Belongs to the ADIPOR family.</text>
</comment>
<dbReference type="GeneTree" id="ENSGT00730000112388"/>
<dbReference type="GO" id="GO:0016020">
    <property type="term" value="C:membrane"/>
    <property type="evidence" value="ECO:0007669"/>
    <property type="project" value="UniProtKB-SubCell"/>
</dbReference>
<dbReference type="RefSeq" id="XP_018671028.1">
    <property type="nucleotide sequence ID" value="XM_018815483.2"/>
</dbReference>
<keyword evidence="6" id="KW-0479">Metal-binding</keyword>
<name>H2XW42_CIOIN</name>
<evidence type="ECO:0000256" key="4">
    <source>
        <dbReference type="ARBA" id="ARBA00022989"/>
    </source>
</evidence>
<evidence type="ECO:0000256" key="7">
    <source>
        <dbReference type="SAM" id="Phobius"/>
    </source>
</evidence>
<dbReference type="AlphaFoldDB" id="H2XW42"/>
<evidence type="ECO:0000256" key="2">
    <source>
        <dbReference type="ARBA" id="ARBA00007018"/>
    </source>
</evidence>
<accession>A0A1W5BFD9</accession>